<keyword evidence="2" id="KW-0645">Protease</keyword>
<evidence type="ECO:0000259" key="5">
    <source>
        <dbReference type="PROSITE" id="PS50600"/>
    </source>
</evidence>
<dbReference type="AlphaFoldDB" id="A0A5D3E224"/>
<dbReference type="Pfam" id="PF02902">
    <property type="entry name" value="Peptidase_C48"/>
    <property type="match status" value="1"/>
</dbReference>
<gene>
    <name evidence="7" type="ORF">E5676_scaffold9431G00010</name>
    <name evidence="6" type="ORF">E6C27_scaffold142G00070</name>
</gene>
<organism evidence="7 9">
    <name type="scientific">Cucumis melo var. makuwa</name>
    <name type="common">Oriental melon</name>
    <dbReference type="NCBI Taxonomy" id="1194695"/>
    <lineage>
        <taxon>Eukaryota</taxon>
        <taxon>Viridiplantae</taxon>
        <taxon>Streptophyta</taxon>
        <taxon>Embryophyta</taxon>
        <taxon>Tracheophyta</taxon>
        <taxon>Spermatophyta</taxon>
        <taxon>Magnoliopsida</taxon>
        <taxon>eudicotyledons</taxon>
        <taxon>Gunneridae</taxon>
        <taxon>Pentapetalae</taxon>
        <taxon>rosids</taxon>
        <taxon>fabids</taxon>
        <taxon>Cucurbitales</taxon>
        <taxon>Cucurbitaceae</taxon>
        <taxon>Benincaseae</taxon>
        <taxon>Cucumis</taxon>
    </lineage>
</organism>
<evidence type="ECO:0000256" key="2">
    <source>
        <dbReference type="ARBA" id="ARBA00022670"/>
    </source>
</evidence>
<evidence type="ECO:0000313" key="7">
    <source>
        <dbReference type="EMBL" id="TYK29651.1"/>
    </source>
</evidence>
<dbReference type="EMBL" id="SSTD01001616">
    <property type="protein sequence ID" value="TYK29651.1"/>
    <property type="molecule type" value="Genomic_DNA"/>
</dbReference>
<proteinExistence type="inferred from homology"/>
<protein>
    <submittedName>
        <fullName evidence="7">Ulp1-like peptidase</fullName>
    </submittedName>
</protein>
<dbReference type="GO" id="GO:0006508">
    <property type="term" value="P:proteolysis"/>
    <property type="evidence" value="ECO:0007669"/>
    <property type="project" value="UniProtKB-KW"/>
</dbReference>
<comment type="similarity">
    <text evidence="1">Belongs to the peptidase C48 family.</text>
</comment>
<dbReference type="PANTHER" id="PTHR12606">
    <property type="entry name" value="SENTRIN/SUMO-SPECIFIC PROTEASE"/>
    <property type="match status" value="1"/>
</dbReference>
<dbReference type="InterPro" id="IPR038765">
    <property type="entry name" value="Papain-like_cys_pep_sf"/>
</dbReference>
<evidence type="ECO:0000256" key="1">
    <source>
        <dbReference type="ARBA" id="ARBA00005234"/>
    </source>
</evidence>
<dbReference type="Gene3D" id="3.40.395.10">
    <property type="entry name" value="Adenoviral Proteinase, Chain A"/>
    <property type="match status" value="1"/>
</dbReference>
<reference evidence="8 9" key="1">
    <citation type="submission" date="2019-08" db="EMBL/GenBank/DDBJ databases">
        <title>Draft genome sequences of two oriental melons (Cucumis melo L. var makuwa).</title>
        <authorList>
            <person name="Kwon S.-Y."/>
        </authorList>
    </citation>
    <scope>NUCLEOTIDE SEQUENCE [LARGE SCALE GENOMIC DNA]</scope>
    <source>
        <strain evidence="9">cv. Chang Bougi</strain>
        <strain evidence="8">cv. SW 3</strain>
        <tissue evidence="7">Leaf</tissue>
    </source>
</reference>
<accession>A0A5D3E224</accession>
<dbReference type="GO" id="GO:0016929">
    <property type="term" value="F:deSUMOylase activity"/>
    <property type="evidence" value="ECO:0007669"/>
    <property type="project" value="TreeGrafter"/>
</dbReference>
<evidence type="ECO:0000256" key="4">
    <source>
        <dbReference type="ARBA" id="ARBA00022807"/>
    </source>
</evidence>
<dbReference type="PANTHER" id="PTHR12606:SF136">
    <property type="entry name" value="ULP1 PROTEASE FAMILY PROTEIN"/>
    <property type="match status" value="1"/>
</dbReference>
<sequence>MFIIKAVIEMTPEEEQLKIASGELFENFRSYTIIQSKNGGSKRVREVVNDEDDFKKSKKQKSKTKMTKAIRNLQDRVAVVEGQLTSIKSDIDELEGMMSTILKHIRLQRKGDEGDRKVSKGLVDHTLESKEVDNATTEDVDTGGTPNWLRMPKEDEHIELKNGKKLCTHFDEDVTEIKPFLTQRPHIWPARRKRASVYLSTLFTTLPKRSVTSTTSTSQSEPIVYDPMHKILDVHLDRRRAWITDKRTDNEHSDALFLFIRLKIKAAGIPFSQNFTTTDTIFMRILVRKSPLYKKCIKENRPFDWKEEYRLVDYVVGSKEDFQDPWVRVDYVYSPFNVNGNHWVLLCLDLVSYQVKVWDSLPSFTTVEKMTNILLPIRELVLKLLDSSGFFDRRDRSSTYKEPWPVVIVDSIPLQRNNSDCDVFTIKYFEYIAAGVGLDTLCQENMSYFRKQLAFQLWTNTPMY</sequence>
<dbReference type="SUPFAM" id="SSF54001">
    <property type="entry name" value="Cysteine proteinases"/>
    <property type="match status" value="1"/>
</dbReference>
<dbReference type="GO" id="GO:0016926">
    <property type="term" value="P:protein desumoylation"/>
    <property type="evidence" value="ECO:0007669"/>
    <property type="project" value="TreeGrafter"/>
</dbReference>
<dbReference type="Proteomes" id="UP000321393">
    <property type="component" value="Unassembled WGS sequence"/>
</dbReference>
<keyword evidence="3" id="KW-0378">Hydrolase</keyword>
<feature type="domain" description="Ubiquitin-like protease family profile" evidence="5">
    <location>
        <begin position="204"/>
        <end position="432"/>
    </location>
</feature>
<dbReference type="OrthoDB" id="73076at2759"/>
<dbReference type="EMBL" id="SSTE01020676">
    <property type="protein sequence ID" value="KAA0033755.1"/>
    <property type="molecule type" value="Genomic_DNA"/>
</dbReference>
<comment type="caution">
    <text evidence="7">The sequence shown here is derived from an EMBL/GenBank/DDBJ whole genome shotgun (WGS) entry which is preliminary data.</text>
</comment>
<name>A0A5D3E224_CUCMM</name>
<dbReference type="GO" id="GO:0005634">
    <property type="term" value="C:nucleus"/>
    <property type="evidence" value="ECO:0007669"/>
    <property type="project" value="TreeGrafter"/>
</dbReference>
<dbReference type="Proteomes" id="UP000321947">
    <property type="component" value="Unassembled WGS sequence"/>
</dbReference>
<dbReference type="PROSITE" id="PS50600">
    <property type="entry name" value="ULP_PROTEASE"/>
    <property type="match status" value="1"/>
</dbReference>
<evidence type="ECO:0000313" key="9">
    <source>
        <dbReference type="Proteomes" id="UP000321947"/>
    </source>
</evidence>
<dbReference type="InterPro" id="IPR003653">
    <property type="entry name" value="Peptidase_C48_C"/>
</dbReference>
<evidence type="ECO:0000256" key="3">
    <source>
        <dbReference type="ARBA" id="ARBA00022801"/>
    </source>
</evidence>
<evidence type="ECO:0000313" key="8">
    <source>
        <dbReference type="Proteomes" id="UP000321393"/>
    </source>
</evidence>
<evidence type="ECO:0000313" key="6">
    <source>
        <dbReference type="EMBL" id="KAA0033755.1"/>
    </source>
</evidence>
<keyword evidence="4" id="KW-0788">Thiol protease</keyword>